<dbReference type="Proteomes" id="UP001152888">
    <property type="component" value="Unassembled WGS sequence"/>
</dbReference>
<accession>A0A9P0JSE7</accession>
<evidence type="ECO:0000313" key="5">
    <source>
        <dbReference type="Proteomes" id="UP001152888"/>
    </source>
</evidence>
<name>A0A9P0JSE7_ACAOB</name>
<gene>
    <name evidence="4" type="ORF">ACAOBT_LOCUS2998</name>
</gene>
<feature type="signal peptide" evidence="3">
    <location>
        <begin position="1"/>
        <end position="21"/>
    </location>
</feature>
<protein>
    <submittedName>
        <fullName evidence="4">Uncharacterized protein</fullName>
    </submittedName>
</protein>
<comment type="caution">
    <text evidence="4">The sequence shown here is derived from an EMBL/GenBank/DDBJ whole genome shotgun (WGS) entry which is preliminary data.</text>
</comment>
<keyword evidence="2" id="KW-1133">Transmembrane helix</keyword>
<feature type="compositionally biased region" description="Basic and acidic residues" evidence="1">
    <location>
        <begin position="98"/>
        <end position="128"/>
    </location>
</feature>
<feature type="region of interest" description="Disordered" evidence="1">
    <location>
        <begin position="88"/>
        <end position="128"/>
    </location>
</feature>
<sequence>MCDMDKLCICILISFISSVLSQASMNNPKLLTPAKPVEMKQNTIGGILPVKNNLTLTSTISPGPHQHHIVPKTGVSAVTDATHFGREHVTENTTKSHSSHEDKSSEKHLYHDESHERHSAETKSSDVQERLHHMKNKPAAVTLNSAKNQTTQPNVTAKTNNTQENINHNHTSTHSINISSPTFSPIVNRTIPKPVPTKPTRPVPEDINFILASKNAEHYAPCLEAKDSKGTKTSDIVVLVVAVIFSVPLVAIVVSILYKKWTDWWQHRNYRRMDFLIEGMYNN</sequence>
<feature type="compositionally biased region" description="Polar residues" evidence="1">
    <location>
        <begin position="170"/>
        <end position="187"/>
    </location>
</feature>
<dbReference type="AlphaFoldDB" id="A0A9P0JSE7"/>
<keyword evidence="5" id="KW-1185">Reference proteome</keyword>
<feature type="compositionally biased region" description="Pro residues" evidence="1">
    <location>
        <begin position="193"/>
        <end position="202"/>
    </location>
</feature>
<keyword evidence="3" id="KW-0732">Signal</keyword>
<evidence type="ECO:0000313" key="4">
    <source>
        <dbReference type="EMBL" id="CAH1959061.1"/>
    </source>
</evidence>
<feature type="chain" id="PRO_5040230159" evidence="3">
    <location>
        <begin position="22"/>
        <end position="283"/>
    </location>
</feature>
<evidence type="ECO:0000256" key="1">
    <source>
        <dbReference type="SAM" id="MobiDB-lite"/>
    </source>
</evidence>
<feature type="region of interest" description="Disordered" evidence="1">
    <location>
        <begin position="170"/>
        <end position="202"/>
    </location>
</feature>
<reference evidence="4" key="1">
    <citation type="submission" date="2022-03" db="EMBL/GenBank/DDBJ databases">
        <authorList>
            <person name="Sayadi A."/>
        </authorList>
    </citation>
    <scope>NUCLEOTIDE SEQUENCE</scope>
</reference>
<keyword evidence="2" id="KW-0812">Transmembrane</keyword>
<keyword evidence="2" id="KW-0472">Membrane</keyword>
<dbReference type="OrthoDB" id="10071013at2759"/>
<evidence type="ECO:0000256" key="2">
    <source>
        <dbReference type="SAM" id="Phobius"/>
    </source>
</evidence>
<evidence type="ECO:0000256" key="3">
    <source>
        <dbReference type="SAM" id="SignalP"/>
    </source>
</evidence>
<feature type="transmembrane region" description="Helical" evidence="2">
    <location>
        <begin position="236"/>
        <end position="258"/>
    </location>
</feature>
<proteinExistence type="predicted"/>
<organism evidence="4 5">
    <name type="scientific">Acanthoscelides obtectus</name>
    <name type="common">Bean weevil</name>
    <name type="synonym">Bruchus obtectus</name>
    <dbReference type="NCBI Taxonomy" id="200917"/>
    <lineage>
        <taxon>Eukaryota</taxon>
        <taxon>Metazoa</taxon>
        <taxon>Ecdysozoa</taxon>
        <taxon>Arthropoda</taxon>
        <taxon>Hexapoda</taxon>
        <taxon>Insecta</taxon>
        <taxon>Pterygota</taxon>
        <taxon>Neoptera</taxon>
        <taxon>Endopterygota</taxon>
        <taxon>Coleoptera</taxon>
        <taxon>Polyphaga</taxon>
        <taxon>Cucujiformia</taxon>
        <taxon>Chrysomeloidea</taxon>
        <taxon>Chrysomelidae</taxon>
        <taxon>Bruchinae</taxon>
        <taxon>Bruchini</taxon>
        <taxon>Acanthoscelides</taxon>
    </lineage>
</organism>
<dbReference type="EMBL" id="CAKOFQ010006680">
    <property type="protein sequence ID" value="CAH1959061.1"/>
    <property type="molecule type" value="Genomic_DNA"/>
</dbReference>